<proteinExistence type="predicted"/>
<evidence type="ECO:0000259" key="1">
    <source>
        <dbReference type="Pfam" id="PF01636"/>
    </source>
</evidence>
<dbReference type="SUPFAM" id="SSF56112">
    <property type="entry name" value="Protein kinase-like (PK-like)"/>
    <property type="match status" value="1"/>
</dbReference>
<organism evidence="2 3">
    <name type="scientific">Corynebacterium pyruviciproducens</name>
    <dbReference type="NCBI Taxonomy" id="598660"/>
    <lineage>
        <taxon>Bacteria</taxon>
        <taxon>Bacillati</taxon>
        <taxon>Actinomycetota</taxon>
        <taxon>Actinomycetes</taxon>
        <taxon>Mycobacteriales</taxon>
        <taxon>Corynebacteriaceae</taxon>
        <taxon>Corynebacterium</taxon>
    </lineage>
</organism>
<gene>
    <name evidence="2" type="ORF">CYJ47_03440</name>
</gene>
<dbReference type="EMBL" id="CP136958">
    <property type="protein sequence ID" value="WOT02839.1"/>
    <property type="molecule type" value="Genomic_DNA"/>
</dbReference>
<dbReference type="Proteomes" id="UP000234560">
    <property type="component" value="Chromosome"/>
</dbReference>
<dbReference type="RefSeq" id="WP_101678405.1">
    <property type="nucleotide sequence ID" value="NZ_CP136958.1"/>
</dbReference>
<dbReference type="InterPro" id="IPR002575">
    <property type="entry name" value="Aminoglycoside_PTrfase"/>
</dbReference>
<evidence type="ECO:0000313" key="3">
    <source>
        <dbReference type="Proteomes" id="UP000234560"/>
    </source>
</evidence>
<accession>A0AAF1BT54</accession>
<dbReference type="Pfam" id="PF01636">
    <property type="entry name" value="APH"/>
    <property type="match status" value="1"/>
</dbReference>
<protein>
    <submittedName>
        <fullName evidence="2">Phosphotransferase</fullName>
    </submittedName>
</protein>
<evidence type="ECO:0000313" key="2">
    <source>
        <dbReference type="EMBL" id="WOT02839.1"/>
    </source>
</evidence>
<reference evidence="2" key="2">
    <citation type="submission" date="2023-10" db="EMBL/GenBank/DDBJ databases">
        <authorList>
            <person name="Choi B."/>
        </authorList>
    </citation>
    <scope>NUCLEOTIDE SEQUENCE</scope>
    <source>
        <strain evidence="2">UMB0763</strain>
    </source>
</reference>
<dbReference type="InterPro" id="IPR011009">
    <property type="entry name" value="Kinase-like_dom_sf"/>
</dbReference>
<dbReference type="Gene3D" id="3.90.1200.10">
    <property type="match status" value="1"/>
</dbReference>
<name>A0AAF1BT54_9CORY</name>
<reference evidence="2" key="1">
    <citation type="submission" date="2017-12" db="EMBL/GenBank/DDBJ databases">
        <authorList>
            <person name="Thomas-White K."/>
            <person name="Wolfe A.J."/>
        </authorList>
    </citation>
    <scope>NUCLEOTIDE SEQUENCE</scope>
    <source>
        <strain evidence="2">UMB0763</strain>
    </source>
</reference>
<feature type="domain" description="Aminoglycoside phosphotransferase" evidence="1">
    <location>
        <begin position="114"/>
        <end position="335"/>
    </location>
</feature>
<dbReference type="AlphaFoldDB" id="A0AAF1BT54"/>
<dbReference type="KEGG" id="cpyr:CYJ47_03440"/>
<sequence>MIDTDSLKNARFYATKTEPITDVDIVAEAPLERPELIKGKDAPGTLTFARVHREGGNDLYQLVVDRQGRDILGEEETARAAGKQLSNGYAVGSGVLHKLTDPALPPVETVRAVGEQSNTSWIYNDRVIVKYFRRLTPTPNPEIELLEELTAAGCTHSAPLRGWTSVDLEGSTYVTAMLQDLVPGTDGYDFVTGTPDAFDATPLGEAIRDVHAVLASTCETSTLAPGALATNLDRRLTGLVGRAPQLREYEERIRALYATLAETSVPTQRIHGDLHLGQTLVDGDSWVLIDFEGEPAASLEERRRPDSPLRDVAGMIRSFGYAAAASGQDQGWADARTAELIAGYGEADEAILRAYIADKCVYEVVYELENRPHMVHVPLDALASLV</sequence>